<organism evidence="7">
    <name type="scientific">mine drainage metagenome</name>
    <dbReference type="NCBI Taxonomy" id="410659"/>
    <lineage>
        <taxon>unclassified sequences</taxon>
        <taxon>metagenomes</taxon>
        <taxon>ecological metagenomes</taxon>
    </lineage>
</organism>
<evidence type="ECO:0000256" key="5">
    <source>
        <dbReference type="SAM" id="Phobius"/>
    </source>
</evidence>
<dbReference type="Pfam" id="PF04932">
    <property type="entry name" value="Wzy_C"/>
    <property type="match status" value="1"/>
</dbReference>
<dbReference type="InterPro" id="IPR051533">
    <property type="entry name" value="WaaL-like"/>
</dbReference>
<evidence type="ECO:0000256" key="2">
    <source>
        <dbReference type="ARBA" id="ARBA00022692"/>
    </source>
</evidence>
<proteinExistence type="predicted"/>
<feature type="transmembrane region" description="Helical" evidence="5">
    <location>
        <begin position="78"/>
        <end position="98"/>
    </location>
</feature>
<dbReference type="GO" id="GO:0016874">
    <property type="term" value="F:ligase activity"/>
    <property type="evidence" value="ECO:0007669"/>
    <property type="project" value="UniProtKB-KW"/>
</dbReference>
<evidence type="ECO:0000256" key="1">
    <source>
        <dbReference type="ARBA" id="ARBA00004141"/>
    </source>
</evidence>
<dbReference type="EMBL" id="UOYP01000679">
    <property type="protein sequence ID" value="VAY89559.1"/>
    <property type="molecule type" value="Genomic_DNA"/>
</dbReference>
<keyword evidence="7" id="KW-0436">Ligase</keyword>
<accession>A0A3P3ZS83</accession>
<dbReference type="GO" id="GO:0016020">
    <property type="term" value="C:membrane"/>
    <property type="evidence" value="ECO:0007669"/>
    <property type="project" value="UniProtKB-SubCell"/>
</dbReference>
<evidence type="ECO:0000313" key="7">
    <source>
        <dbReference type="EMBL" id="VAY89559.1"/>
    </source>
</evidence>
<protein>
    <submittedName>
        <fullName evidence="7">O-antigen ligase</fullName>
    </submittedName>
</protein>
<dbReference type="PANTHER" id="PTHR37422:SF13">
    <property type="entry name" value="LIPOPOLYSACCHARIDE BIOSYNTHESIS PROTEIN PA4999-RELATED"/>
    <property type="match status" value="1"/>
</dbReference>
<feature type="transmembrane region" description="Helical" evidence="5">
    <location>
        <begin position="30"/>
        <end position="48"/>
    </location>
</feature>
<name>A0A3P3ZS83_9ZZZZ</name>
<evidence type="ECO:0000259" key="6">
    <source>
        <dbReference type="Pfam" id="PF04932"/>
    </source>
</evidence>
<dbReference type="PANTHER" id="PTHR37422">
    <property type="entry name" value="TEICHURONIC ACID BIOSYNTHESIS PROTEIN TUAE"/>
    <property type="match status" value="1"/>
</dbReference>
<comment type="subcellular location">
    <subcellularLocation>
        <location evidence="1">Membrane</location>
        <topology evidence="1">Multi-pass membrane protein</topology>
    </subcellularLocation>
</comment>
<keyword evidence="3 5" id="KW-1133">Transmembrane helix</keyword>
<keyword evidence="4 5" id="KW-0472">Membrane</keyword>
<evidence type="ECO:0000256" key="3">
    <source>
        <dbReference type="ARBA" id="ARBA00022989"/>
    </source>
</evidence>
<sequence length="256" mass="28749">MHITQGMLFSLLIAISTGLALCSKRMSERLIYLVIACLSVLDIGWVMVARTGKATIPILAIWIILEFLRVANINRKKFYLFLGLSVAGISVITAIFILNPETRMGSIIQEVKQTHHNGSLTSEGERVEFWKKGLILFSTKPILGYGTGSILYESTRLAKQSDTEVGRIPTYNLHNEYLMWAAQLGIFGLAGIVALFYFWFRMSLKENIISGIQIRGHWVVFSTGCLFNPYLIDFTEGYSMVLLIGIFSTLLVKPIK</sequence>
<feature type="transmembrane region" description="Helical" evidence="5">
    <location>
        <begin position="6"/>
        <end position="23"/>
    </location>
</feature>
<reference evidence="7" key="1">
    <citation type="submission" date="2018-10" db="EMBL/GenBank/DDBJ databases">
        <authorList>
            <person name="Plewniak F."/>
        </authorList>
    </citation>
    <scope>NUCLEOTIDE SEQUENCE</scope>
</reference>
<feature type="domain" description="O-antigen ligase-related" evidence="6">
    <location>
        <begin position="54"/>
        <end position="192"/>
    </location>
</feature>
<gene>
    <name evidence="7" type="ORF">CARN8_710001</name>
</gene>
<dbReference type="InterPro" id="IPR007016">
    <property type="entry name" value="O-antigen_ligase-rel_domated"/>
</dbReference>
<dbReference type="AlphaFoldDB" id="A0A3P3ZS83"/>
<feature type="transmembrane region" description="Helical" evidence="5">
    <location>
        <begin position="54"/>
        <end position="71"/>
    </location>
</feature>
<keyword evidence="2 5" id="KW-0812">Transmembrane</keyword>
<feature type="transmembrane region" description="Helical" evidence="5">
    <location>
        <begin position="177"/>
        <end position="200"/>
    </location>
</feature>
<evidence type="ECO:0000256" key="4">
    <source>
        <dbReference type="ARBA" id="ARBA00023136"/>
    </source>
</evidence>